<dbReference type="InterPro" id="IPR000795">
    <property type="entry name" value="T_Tr_GTP-bd_dom"/>
</dbReference>
<keyword evidence="3" id="KW-1185">Reference proteome</keyword>
<evidence type="ECO:0000313" key="2">
    <source>
        <dbReference type="EMBL" id="KAK1402721.1"/>
    </source>
</evidence>
<dbReference type="Gene3D" id="3.40.50.300">
    <property type="entry name" value="P-loop containing nucleotide triphosphate hydrolases"/>
    <property type="match status" value="1"/>
</dbReference>
<gene>
    <name evidence="2" type="ORF">POM88_002326</name>
</gene>
<dbReference type="EMBL" id="JAUIZM010000001">
    <property type="protein sequence ID" value="KAK1402721.1"/>
    <property type="molecule type" value="Genomic_DNA"/>
</dbReference>
<proteinExistence type="predicted"/>
<reference evidence="2" key="1">
    <citation type="submission" date="2023-02" db="EMBL/GenBank/DDBJ databases">
        <title>Genome of toxic invasive species Heracleum sosnowskyi carries increased number of genes despite the absence of recent whole-genome duplications.</title>
        <authorList>
            <person name="Schelkunov M."/>
            <person name="Shtratnikova V."/>
            <person name="Makarenko M."/>
            <person name="Klepikova A."/>
            <person name="Omelchenko D."/>
            <person name="Novikova G."/>
            <person name="Obukhova E."/>
            <person name="Bogdanov V."/>
            <person name="Penin A."/>
            <person name="Logacheva M."/>
        </authorList>
    </citation>
    <scope>NUCLEOTIDE SEQUENCE</scope>
    <source>
        <strain evidence="2">Hsosn_3</strain>
        <tissue evidence="2">Leaf</tissue>
    </source>
</reference>
<dbReference type="GO" id="GO:0005525">
    <property type="term" value="F:GTP binding"/>
    <property type="evidence" value="ECO:0007669"/>
    <property type="project" value="InterPro"/>
</dbReference>
<dbReference type="GO" id="GO:0003924">
    <property type="term" value="F:GTPase activity"/>
    <property type="evidence" value="ECO:0007669"/>
    <property type="project" value="InterPro"/>
</dbReference>
<reference evidence="2" key="2">
    <citation type="submission" date="2023-05" db="EMBL/GenBank/DDBJ databases">
        <authorList>
            <person name="Schelkunov M.I."/>
        </authorList>
    </citation>
    <scope>NUCLEOTIDE SEQUENCE</scope>
    <source>
        <strain evidence="2">Hsosn_3</strain>
        <tissue evidence="2">Leaf</tissue>
    </source>
</reference>
<feature type="domain" description="Tr-type G" evidence="1">
    <location>
        <begin position="21"/>
        <end position="59"/>
    </location>
</feature>
<dbReference type="Proteomes" id="UP001237642">
    <property type="component" value="Unassembled WGS sequence"/>
</dbReference>
<dbReference type="AlphaFoldDB" id="A0AAD8NBQ5"/>
<accession>A0AAD8NBQ5</accession>
<name>A0AAD8NBQ5_9APIA</name>
<evidence type="ECO:0000259" key="1">
    <source>
        <dbReference type="Pfam" id="PF00009"/>
    </source>
</evidence>
<comment type="caution">
    <text evidence="2">The sequence shown here is derived from an EMBL/GenBank/DDBJ whole genome shotgun (WGS) entry which is preliminary data.</text>
</comment>
<dbReference type="InterPro" id="IPR027417">
    <property type="entry name" value="P-loop_NTPase"/>
</dbReference>
<sequence length="131" mass="14653">MVLSRPCSLCQTLFRDIFDLKNIITGAAQMDGAILVVFALGGPMLQTKEHILLRRQMDLLNSLMFPGDDISIIRGSTLSDLRVQMKKLERGRNLTYNVEAREGILESAFHPTSLFIVAFKDCSLAFSLDAF</sequence>
<protein>
    <recommendedName>
        <fullName evidence="1">Tr-type G domain-containing protein</fullName>
    </recommendedName>
</protein>
<organism evidence="2 3">
    <name type="scientific">Heracleum sosnowskyi</name>
    <dbReference type="NCBI Taxonomy" id="360622"/>
    <lineage>
        <taxon>Eukaryota</taxon>
        <taxon>Viridiplantae</taxon>
        <taxon>Streptophyta</taxon>
        <taxon>Embryophyta</taxon>
        <taxon>Tracheophyta</taxon>
        <taxon>Spermatophyta</taxon>
        <taxon>Magnoliopsida</taxon>
        <taxon>eudicotyledons</taxon>
        <taxon>Gunneridae</taxon>
        <taxon>Pentapetalae</taxon>
        <taxon>asterids</taxon>
        <taxon>campanulids</taxon>
        <taxon>Apiales</taxon>
        <taxon>Apiaceae</taxon>
        <taxon>Apioideae</taxon>
        <taxon>apioid superclade</taxon>
        <taxon>Tordylieae</taxon>
        <taxon>Tordyliinae</taxon>
        <taxon>Heracleum</taxon>
    </lineage>
</organism>
<dbReference type="Pfam" id="PF00009">
    <property type="entry name" value="GTP_EFTU"/>
    <property type="match status" value="1"/>
</dbReference>
<dbReference type="SUPFAM" id="SSF52540">
    <property type="entry name" value="P-loop containing nucleoside triphosphate hydrolases"/>
    <property type="match status" value="1"/>
</dbReference>
<evidence type="ECO:0000313" key="3">
    <source>
        <dbReference type="Proteomes" id="UP001237642"/>
    </source>
</evidence>